<name>A0A2P9HMB8_9HYPH</name>
<dbReference type="EMBL" id="OOFM01000005">
    <property type="protein sequence ID" value="SPL65199.1"/>
    <property type="molecule type" value="Genomic_DNA"/>
</dbReference>
<dbReference type="AlphaFoldDB" id="A0A2P9HMB8"/>
<protein>
    <submittedName>
        <fullName evidence="1">Uncharacterized protein</fullName>
    </submittedName>
</protein>
<gene>
    <name evidence="1" type="ORF">OHAE_1066</name>
</gene>
<sequence>MHSPSRSNNIELVAPNSDASAFMCASMRNCPPDPLHATHETVVQNYG</sequence>
<proteinExistence type="predicted"/>
<evidence type="ECO:0000313" key="2">
    <source>
        <dbReference type="Proteomes" id="UP000246073"/>
    </source>
</evidence>
<organism evidence="1 2">
    <name type="scientific">Ochrobactrum soli</name>
    <dbReference type="NCBI Taxonomy" id="2448455"/>
    <lineage>
        <taxon>Bacteria</taxon>
        <taxon>Pseudomonadati</taxon>
        <taxon>Pseudomonadota</taxon>
        <taxon>Alphaproteobacteria</taxon>
        <taxon>Hyphomicrobiales</taxon>
        <taxon>Brucellaceae</taxon>
        <taxon>Brucella/Ochrobactrum group</taxon>
        <taxon>Ochrobactrum</taxon>
    </lineage>
</organism>
<reference evidence="2" key="1">
    <citation type="submission" date="2017-12" db="EMBL/GenBank/DDBJ databases">
        <authorList>
            <person name="Diaz M."/>
        </authorList>
    </citation>
    <scope>NUCLEOTIDE SEQUENCE [LARGE SCALE GENOMIC DNA]</scope>
    <source>
        <strain evidence="2">FI11154</strain>
    </source>
</reference>
<dbReference type="Proteomes" id="UP000246073">
    <property type="component" value="Unassembled WGS sequence"/>
</dbReference>
<evidence type="ECO:0000313" key="1">
    <source>
        <dbReference type="EMBL" id="SPL65199.1"/>
    </source>
</evidence>
<accession>A0A2P9HMB8</accession>